<comment type="caution">
    <text evidence="2">The sequence shown here is derived from an EMBL/GenBank/DDBJ whole genome shotgun (WGS) entry which is preliminary data.</text>
</comment>
<accession>A0ABW3T0J1</accession>
<dbReference type="EMBL" id="JBHTLQ010000006">
    <property type="protein sequence ID" value="MFD1189762.1"/>
    <property type="molecule type" value="Genomic_DNA"/>
</dbReference>
<keyword evidence="3" id="KW-1185">Reference proteome</keyword>
<keyword evidence="1" id="KW-0812">Transmembrane</keyword>
<dbReference type="Proteomes" id="UP001597216">
    <property type="component" value="Unassembled WGS sequence"/>
</dbReference>
<reference evidence="3" key="1">
    <citation type="journal article" date="2019" name="Int. J. Syst. Evol. Microbiol.">
        <title>The Global Catalogue of Microorganisms (GCM) 10K type strain sequencing project: providing services to taxonomists for standard genome sequencing and annotation.</title>
        <authorList>
            <consortium name="The Broad Institute Genomics Platform"/>
            <consortium name="The Broad Institute Genome Sequencing Center for Infectious Disease"/>
            <person name="Wu L."/>
            <person name="Ma J."/>
        </authorList>
    </citation>
    <scope>NUCLEOTIDE SEQUENCE [LARGE SCALE GENOMIC DNA]</scope>
    <source>
        <strain evidence="3">CCUG 55074</strain>
    </source>
</reference>
<evidence type="ECO:0000313" key="3">
    <source>
        <dbReference type="Proteomes" id="UP001597216"/>
    </source>
</evidence>
<dbReference type="RefSeq" id="WP_377352705.1">
    <property type="nucleotide sequence ID" value="NZ_JBHTLQ010000006.1"/>
</dbReference>
<organism evidence="2 3">
    <name type="scientific">Phenylobacterium conjunctum</name>
    <dbReference type="NCBI Taxonomy" id="1298959"/>
    <lineage>
        <taxon>Bacteria</taxon>
        <taxon>Pseudomonadati</taxon>
        <taxon>Pseudomonadota</taxon>
        <taxon>Alphaproteobacteria</taxon>
        <taxon>Caulobacterales</taxon>
        <taxon>Caulobacteraceae</taxon>
        <taxon>Phenylobacterium</taxon>
    </lineage>
</organism>
<evidence type="ECO:0000256" key="1">
    <source>
        <dbReference type="SAM" id="Phobius"/>
    </source>
</evidence>
<gene>
    <name evidence="2" type="ORF">ACFQ27_04150</name>
</gene>
<keyword evidence="1" id="KW-0472">Membrane</keyword>
<name>A0ABW3T0J1_9CAUL</name>
<evidence type="ECO:0000313" key="2">
    <source>
        <dbReference type="EMBL" id="MFD1189762.1"/>
    </source>
</evidence>
<proteinExistence type="predicted"/>
<sequence>MPHIHALAVAAWALIPLFAWADRTVGGAGRRSLAFGLVLLAGVVLWALSRDLTPVSMALVWIGYRSLPWKVGGSTTPRGPGQVARALMRHAWPAAIAAVMHYAGAASSALVLHLASYALVATGLAVFYAHRVDVLAARGEAEDGRLNAFIEGIRGAAFGAALAFALSASLGGAG</sequence>
<protein>
    <submittedName>
        <fullName evidence="2">Uncharacterized protein</fullName>
    </submittedName>
</protein>
<keyword evidence="1" id="KW-1133">Transmembrane helix</keyword>
<feature type="transmembrane region" description="Helical" evidence="1">
    <location>
        <begin position="31"/>
        <end position="48"/>
    </location>
</feature>
<feature type="transmembrane region" description="Helical" evidence="1">
    <location>
        <begin position="110"/>
        <end position="129"/>
    </location>
</feature>